<evidence type="ECO:0000313" key="2">
    <source>
        <dbReference type="EMBL" id="CEG40791.1"/>
    </source>
</evidence>
<evidence type="ECO:0000256" key="1">
    <source>
        <dbReference type="SAM" id="MobiDB-lite"/>
    </source>
</evidence>
<accession>A0A0P1AIE2</accession>
<dbReference type="EMBL" id="CCYD01000523">
    <property type="protein sequence ID" value="CEG40791.1"/>
    <property type="molecule type" value="Genomic_DNA"/>
</dbReference>
<protein>
    <submittedName>
        <fullName evidence="2">Uncharacterized protein</fullName>
    </submittedName>
</protein>
<name>A0A0P1AIE2_PLAHL</name>
<dbReference type="Proteomes" id="UP000054928">
    <property type="component" value="Unassembled WGS sequence"/>
</dbReference>
<reference evidence="3" key="1">
    <citation type="submission" date="2014-09" db="EMBL/GenBank/DDBJ databases">
        <authorList>
            <person name="Sharma Rahul"/>
            <person name="Thines Marco"/>
        </authorList>
    </citation>
    <scope>NUCLEOTIDE SEQUENCE [LARGE SCALE GENOMIC DNA]</scope>
</reference>
<proteinExistence type="predicted"/>
<feature type="region of interest" description="Disordered" evidence="1">
    <location>
        <begin position="1"/>
        <end position="25"/>
    </location>
</feature>
<organism evidence="2 3">
    <name type="scientific">Plasmopara halstedii</name>
    <name type="common">Downy mildew of sunflower</name>
    <dbReference type="NCBI Taxonomy" id="4781"/>
    <lineage>
        <taxon>Eukaryota</taxon>
        <taxon>Sar</taxon>
        <taxon>Stramenopiles</taxon>
        <taxon>Oomycota</taxon>
        <taxon>Peronosporomycetes</taxon>
        <taxon>Peronosporales</taxon>
        <taxon>Peronosporaceae</taxon>
        <taxon>Plasmopara</taxon>
    </lineage>
</organism>
<dbReference type="AlphaFoldDB" id="A0A0P1AIE2"/>
<dbReference type="RefSeq" id="XP_024577160.1">
    <property type="nucleotide sequence ID" value="XM_024726488.1"/>
</dbReference>
<evidence type="ECO:0000313" key="3">
    <source>
        <dbReference type="Proteomes" id="UP000054928"/>
    </source>
</evidence>
<sequence>MIWNSRSKCRKRQKVSNDIGEGASSSSIKTLSLANSQSPLNSLNLLIGPFLNEAIQKSQKQ</sequence>
<dbReference type="GeneID" id="36406029"/>
<keyword evidence="3" id="KW-1185">Reference proteome</keyword>